<keyword evidence="2" id="KW-0694">RNA-binding</keyword>
<dbReference type="PANTHER" id="PTHR15597">
    <property type="entry name" value="ATAXIN 2-BINDING PROTEIN 1-RELATED"/>
    <property type="match status" value="1"/>
</dbReference>
<dbReference type="InterPro" id="IPR047131">
    <property type="entry name" value="RBFOX1-like"/>
</dbReference>
<keyword evidence="3" id="KW-0539">Nucleus</keyword>
<dbReference type="EnsemblMetazoa" id="GBRI031092-RA">
    <property type="protein sequence ID" value="GBRI031092-PA"/>
    <property type="gene ID" value="GBRI031092"/>
</dbReference>
<dbReference type="AlphaFoldDB" id="A0A1A9WT82"/>
<evidence type="ECO:0000256" key="3">
    <source>
        <dbReference type="ARBA" id="ARBA00023242"/>
    </source>
</evidence>
<reference evidence="5" key="1">
    <citation type="submission" date="2014-03" db="EMBL/GenBank/DDBJ databases">
        <authorList>
            <person name="Aksoy S."/>
            <person name="Warren W."/>
            <person name="Wilson R.K."/>
        </authorList>
    </citation>
    <scope>NUCLEOTIDE SEQUENCE [LARGE SCALE GENOMIC DNA]</scope>
    <source>
        <strain evidence="5">IAEA</strain>
    </source>
</reference>
<evidence type="ECO:0000256" key="2">
    <source>
        <dbReference type="ARBA" id="ARBA00022884"/>
    </source>
</evidence>
<organism evidence="4 5">
    <name type="scientific">Glossina brevipalpis</name>
    <dbReference type="NCBI Taxonomy" id="37001"/>
    <lineage>
        <taxon>Eukaryota</taxon>
        <taxon>Metazoa</taxon>
        <taxon>Ecdysozoa</taxon>
        <taxon>Arthropoda</taxon>
        <taxon>Hexapoda</taxon>
        <taxon>Insecta</taxon>
        <taxon>Pterygota</taxon>
        <taxon>Neoptera</taxon>
        <taxon>Endopterygota</taxon>
        <taxon>Diptera</taxon>
        <taxon>Brachycera</taxon>
        <taxon>Muscomorpha</taxon>
        <taxon>Hippoboscoidea</taxon>
        <taxon>Glossinidae</taxon>
        <taxon>Glossina</taxon>
    </lineage>
</organism>
<reference evidence="4" key="2">
    <citation type="submission" date="2020-05" db="UniProtKB">
        <authorList>
            <consortium name="EnsemblMetazoa"/>
        </authorList>
    </citation>
    <scope>IDENTIFICATION</scope>
    <source>
        <strain evidence="4">IAEA</strain>
    </source>
</reference>
<evidence type="ECO:0000313" key="4">
    <source>
        <dbReference type="EnsemblMetazoa" id="GBRI031092-PA"/>
    </source>
</evidence>
<dbReference type="STRING" id="37001.A0A1A9WT82"/>
<dbReference type="GO" id="GO:0000381">
    <property type="term" value="P:regulation of alternative mRNA splicing, via spliceosome"/>
    <property type="evidence" value="ECO:0007669"/>
    <property type="project" value="InterPro"/>
</dbReference>
<protein>
    <recommendedName>
        <fullName evidence="6">RRM domain-containing protein</fullName>
    </recommendedName>
</protein>
<dbReference type="GO" id="GO:0007399">
    <property type="term" value="P:nervous system development"/>
    <property type="evidence" value="ECO:0007669"/>
    <property type="project" value="InterPro"/>
</dbReference>
<dbReference type="SUPFAM" id="SSF54928">
    <property type="entry name" value="RNA-binding domain, RBD"/>
    <property type="match status" value="1"/>
</dbReference>
<keyword evidence="5" id="KW-1185">Reference proteome</keyword>
<dbReference type="GO" id="GO:0005634">
    <property type="term" value="C:nucleus"/>
    <property type="evidence" value="ECO:0007669"/>
    <property type="project" value="UniProtKB-SubCell"/>
</dbReference>
<sequence length="175" mass="17961">MLCTLQPNNLHCQSSVLLKTEADVTNNAQQANSSNAGGGSGGGGGITATSAQGTVTCSATTATAANAVNSSQTQVIASINAAAAGGIMTSALQASANAPLANSLTSALVSQQQQQPQQQQTTSIAANTPSTATIDAKNQPKRLHVSNIPFRFRDPDLRAMFGYSDNNNNWRENLV</sequence>
<dbReference type="PANTHER" id="PTHR15597:SF22">
    <property type="entry name" value="RNA-BINDING FOX PROTEIN 1, ISOFORM H"/>
    <property type="match status" value="1"/>
</dbReference>
<dbReference type="Proteomes" id="UP000091820">
    <property type="component" value="Unassembled WGS sequence"/>
</dbReference>
<dbReference type="Gene3D" id="3.30.70.330">
    <property type="match status" value="1"/>
</dbReference>
<accession>A0A1A9WT82</accession>
<dbReference type="GO" id="GO:0003729">
    <property type="term" value="F:mRNA binding"/>
    <property type="evidence" value="ECO:0007669"/>
    <property type="project" value="TreeGrafter"/>
</dbReference>
<name>A0A1A9WT82_9MUSC</name>
<dbReference type="InterPro" id="IPR012677">
    <property type="entry name" value="Nucleotide-bd_a/b_plait_sf"/>
</dbReference>
<evidence type="ECO:0000256" key="1">
    <source>
        <dbReference type="ARBA" id="ARBA00004123"/>
    </source>
</evidence>
<dbReference type="GO" id="GO:0005737">
    <property type="term" value="C:cytoplasm"/>
    <property type="evidence" value="ECO:0007669"/>
    <property type="project" value="TreeGrafter"/>
</dbReference>
<comment type="subcellular location">
    <subcellularLocation>
        <location evidence="1">Nucleus</location>
    </subcellularLocation>
</comment>
<dbReference type="InterPro" id="IPR035979">
    <property type="entry name" value="RBD_domain_sf"/>
</dbReference>
<proteinExistence type="predicted"/>
<dbReference type="VEuPathDB" id="VectorBase:GBRI031092"/>
<evidence type="ECO:0000313" key="5">
    <source>
        <dbReference type="Proteomes" id="UP000091820"/>
    </source>
</evidence>
<evidence type="ECO:0008006" key="6">
    <source>
        <dbReference type="Google" id="ProtNLM"/>
    </source>
</evidence>